<keyword evidence="3" id="KW-0812">Transmembrane</keyword>
<organism evidence="4 5">
    <name type="scientific">Botryobasidium botryosum (strain FD-172 SS1)</name>
    <dbReference type="NCBI Taxonomy" id="930990"/>
    <lineage>
        <taxon>Eukaryota</taxon>
        <taxon>Fungi</taxon>
        <taxon>Dikarya</taxon>
        <taxon>Basidiomycota</taxon>
        <taxon>Agaricomycotina</taxon>
        <taxon>Agaricomycetes</taxon>
        <taxon>Cantharellales</taxon>
        <taxon>Botryobasidiaceae</taxon>
        <taxon>Botryobasidium</taxon>
    </lineage>
</organism>
<keyword evidence="1" id="KW-0808">Transferase</keyword>
<dbReference type="Proteomes" id="UP000027195">
    <property type="component" value="Unassembled WGS sequence"/>
</dbReference>
<dbReference type="PANTHER" id="PTHR13947">
    <property type="entry name" value="GNAT FAMILY N-ACETYLTRANSFERASE"/>
    <property type="match status" value="1"/>
</dbReference>
<sequence>MAQRANGDLPVAEIRPFRASDLKEVRMLLGMSVMEQLASANKQAYFRPVVIGTWIALSAMFVQYMNWYPRTDVGILGYLAPLPAFASCAVPIMFGLDWLHRTYFEKQLKTLLTQEDTVDIPSFYTRSRGSGFFVLSYKNTPIGCVAIDAATPDSEITVVDLEPKSEPDKKAVKDSPKKAKRKQPQLDAAHAVIRHFHVDSPYRQTGVENDLIAHAISHAFSSPKVQTVYAPTSSLIPSANAVWRSAGFQRSGRKTKSAETLARHVLSGVQLGWMEITRTGWQQKQK</sequence>
<gene>
    <name evidence="4" type="ORF">BOTBODRAFT_53545</name>
</gene>
<keyword evidence="3" id="KW-0472">Membrane</keyword>
<keyword evidence="5" id="KW-1185">Reference proteome</keyword>
<feature type="transmembrane region" description="Helical" evidence="3">
    <location>
        <begin position="44"/>
        <end position="64"/>
    </location>
</feature>
<dbReference type="InterPro" id="IPR016181">
    <property type="entry name" value="Acyl_CoA_acyltransferase"/>
</dbReference>
<name>A0A067MMY1_BOTB1</name>
<dbReference type="GO" id="GO:0008080">
    <property type="term" value="F:N-acetyltransferase activity"/>
    <property type="evidence" value="ECO:0007669"/>
    <property type="project" value="InterPro"/>
</dbReference>
<keyword evidence="3" id="KW-1133">Transmembrane helix</keyword>
<dbReference type="SUPFAM" id="SSF55729">
    <property type="entry name" value="Acyl-CoA N-acyltransferases (Nat)"/>
    <property type="match status" value="1"/>
</dbReference>
<evidence type="ECO:0000313" key="5">
    <source>
        <dbReference type="Proteomes" id="UP000027195"/>
    </source>
</evidence>
<dbReference type="OrthoDB" id="2564232at2759"/>
<dbReference type="PANTHER" id="PTHR13947:SF37">
    <property type="entry name" value="LD18367P"/>
    <property type="match status" value="1"/>
</dbReference>
<evidence type="ECO:0000256" key="3">
    <source>
        <dbReference type="SAM" id="Phobius"/>
    </source>
</evidence>
<evidence type="ECO:0000256" key="2">
    <source>
        <dbReference type="SAM" id="MobiDB-lite"/>
    </source>
</evidence>
<dbReference type="HOGENOM" id="CLU_084809_0_0_1"/>
<accession>A0A067MMY1</accession>
<proteinExistence type="predicted"/>
<feature type="compositionally biased region" description="Basic and acidic residues" evidence="2">
    <location>
        <begin position="164"/>
        <end position="177"/>
    </location>
</feature>
<feature type="region of interest" description="Disordered" evidence="2">
    <location>
        <begin position="164"/>
        <end position="184"/>
    </location>
</feature>
<reference evidence="5" key="1">
    <citation type="journal article" date="2014" name="Proc. Natl. Acad. Sci. U.S.A.">
        <title>Extensive sampling of basidiomycete genomes demonstrates inadequacy of the white-rot/brown-rot paradigm for wood decay fungi.</title>
        <authorList>
            <person name="Riley R."/>
            <person name="Salamov A.A."/>
            <person name="Brown D.W."/>
            <person name="Nagy L.G."/>
            <person name="Floudas D."/>
            <person name="Held B.W."/>
            <person name="Levasseur A."/>
            <person name="Lombard V."/>
            <person name="Morin E."/>
            <person name="Otillar R."/>
            <person name="Lindquist E.A."/>
            <person name="Sun H."/>
            <person name="LaButti K.M."/>
            <person name="Schmutz J."/>
            <person name="Jabbour D."/>
            <person name="Luo H."/>
            <person name="Baker S.E."/>
            <person name="Pisabarro A.G."/>
            <person name="Walton J.D."/>
            <person name="Blanchette R.A."/>
            <person name="Henrissat B."/>
            <person name="Martin F."/>
            <person name="Cullen D."/>
            <person name="Hibbett D.S."/>
            <person name="Grigoriev I.V."/>
        </authorList>
    </citation>
    <scope>NUCLEOTIDE SEQUENCE [LARGE SCALE GENOMIC DNA]</scope>
    <source>
        <strain evidence="5">FD-172 SS1</strain>
    </source>
</reference>
<dbReference type="EMBL" id="KL198025">
    <property type="protein sequence ID" value="KDQ16879.1"/>
    <property type="molecule type" value="Genomic_DNA"/>
</dbReference>
<feature type="transmembrane region" description="Helical" evidence="3">
    <location>
        <begin position="76"/>
        <end position="99"/>
    </location>
</feature>
<protein>
    <submittedName>
        <fullName evidence="4">Uncharacterized protein</fullName>
    </submittedName>
</protein>
<evidence type="ECO:0000313" key="4">
    <source>
        <dbReference type="EMBL" id="KDQ16879.1"/>
    </source>
</evidence>
<evidence type="ECO:0000256" key="1">
    <source>
        <dbReference type="ARBA" id="ARBA00022679"/>
    </source>
</evidence>
<dbReference type="AlphaFoldDB" id="A0A067MMY1"/>
<dbReference type="InterPro" id="IPR050769">
    <property type="entry name" value="NAT_camello-type"/>
</dbReference>
<dbReference type="InParanoid" id="A0A067MMY1"/>
<dbReference type="Gene3D" id="3.40.630.30">
    <property type="match status" value="1"/>
</dbReference>